<dbReference type="Proteomes" id="UP000011083">
    <property type="component" value="Unassembled WGS sequence"/>
</dbReference>
<proteinExistence type="predicted"/>
<organism evidence="2 3">
    <name type="scientific">Acanthamoeba castellanii (strain ATCC 30010 / Neff)</name>
    <dbReference type="NCBI Taxonomy" id="1257118"/>
    <lineage>
        <taxon>Eukaryota</taxon>
        <taxon>Amoebozoa</taxon>
        <taxon>Discosea</taxon>
        <taxon>Longamoebia</taxon>
        <taxon>Centramoebida</taxon>
        <taxon>Acanthamoebidae</taxon>
        <taxon>Acanthamoeba</taxon>
    </lineage>
</organism>
<feature type="region of interest" description="Disordered" evidence="1">
    <location>
        <begin position="45"/>
        <end position="71"/>
    </location>
</feature>
<dbReference type="PANTHER" id="PTHR28181">
    <property type="entry name" value="UPF0655 PROTEIN YCR015C"/>
    <property type="match status" value="1"/>
</dbReference>
<keyword evidence="2" id="KW-0378">Hydrolase</keyword>
<evidence type="ECO:0000313" key="3">
    <source>
        <dbReference type="Proteomes" id="UP000011083"/>
    </source>
</evidence>
<dbReference type="OrthoDB" id="10255128at2759"/>
<dbReference type="STRING" id="1257118.L8GGS7"/>
<keyword evidence="3" id="KW-1185">Reference proteome</keyword>
<protein>
    <submittedName>
        <fullName evidence="2">Haloacid dehalogenaselike hydrolase domain containing protein</fullName>
    </submittedName>
</protein>
<dbReference type="GO" id="GO:0016787">
    <property type="term" value="F:hydrolase activity"/>
    <property type="evidence" value="ECO:0007669"/>
    <property type="project" value="UniProtKB-KW"/>
</dbReference>
<dbReference type="Gene3D" id="3.40.50.1000">
    <property type="entry name" value="HAD superfamily/HAD-like"/>
    <property type="match status" value="1"/>
</dbReference>
<evidence type="ECO:0000313" key="2">
    <source>
        <dbReference type="EMBL" id="ELR11953.1"/>
    </source>
</evidence>
<dbReference type="AlphaFoldDB" id="L8GGS7"/>
<evidence type="ECO:0000256" key="1">
    <source>
        <dbReference type="SAM" id="MobiDB-lite"/>
    </source>
</evidence>
<dbReference type="GeneID" id="14912423"/>
<accession>L8GGS7</accession>
<dbReference type="InterPro" id="IPR036412">
    <property type="entry name" value="HAD-like_sf"/>
</dbReference>
<dbReference type="VEuPathDB" id="AmoebaDB:ACA1_400180"/>
<dbReference type="KEGG" id="acan:ACA1_400180"/>
<dbReference type="InterPro" id="IPR023214">
    <property type="entry name" value="HAD_sf"/>
</dbReference>
<reference evidence="2 3" key="1">
    <citation type="journal article" date="2013" name="Genome Biol.">
        <title>Genome of Acanthamoeba castellanii highlights extensive lateral gene transfer and early evolution of tyrosine kinase signaling.</title>
        <authorList>
            <person name="Clarke M."/>
            <person name="Lohan A.J."/>
            <person name="Liu B."/>
            <person name="Lagkouvardos I."/>
            <person name="Roy S."/>
            <person name="Zafar N."/>
            <person name="Bertelli C."/>
            <person name="Schilde C."/>
            <person name="Kianianmomeni A."/>
            <person name="Burglin T.R."/>
            <person name="Frech C."/>
            <person name="Turcotte B."/>
            <person name="Kopec K.O."/>
            <person name="Synnott J.M."/>
            <person name="Choo C."/>
            <person name="Paponov I."/>
            <person name="Finkler A."/>
            <person name="Soon Heng Tan C."/>
            <person name="Hutchins A.P."/>
            <person name="Weinmeier T."/>
            <person name="Rattei T."/>
            <person name="Chu J.S."/>
            <person name="Gimenez G."/>
            <person name="Irimia M."/>
            <person name="Rigden D.J."/>
            <person name="Fitzpatrick D.A."/>
            <person name="Lorenzo-Morales J."/>
            <person name="Bateman A."/>
            <person name="Chiu C.H."/>
            <person name="Tang P."/>
            <person name="Hegemann P."/>
            <person name="Fromm H."/>
            <person name="Raoult D."/>
            <person name="Greub G."/>
            <person name="Miranda-Saavedra D."/>
            <person name="Chen N."/>
            <person name="Nash P."/>
            <person name="Ginger M.L."/>
            <person name="Horn M."/>
            <person name="Schaap P."/>
            <person name="Caler L."/>
            <person name="Loftus B."/>
        </authorList>
    </citation>
    <scope>NUCLEOTIDE SEQUENCE [LARGE SCALE GENOMIC DNA]</scope>
    <source>
        <strain evidence="2 3">Neff</strain>
    </source>
</reference>
<sequence length="337" mass="37599">MLARGWRGLRLGAVVLDVDGTLTRKDTIEDVIAAAIDGASRCYSAATQQRRDEQGEGRARPGDEEDAVGQSKRHVWAGLKEAYAGPYGTFLDHLLPPQRSHRTASLLQHHLLEEERVEYESVRRVEAAGLLAGLSTEQWRELGRSMARSDLLHTGAVECIRRLREEAAANTDCEGGLALHALSANWSKDYLAGALDGLIDEQHIRTNEVNPMDLAYDEVTKLSTGQMKLQVVSALDKQRYIRCLREELHNRPNNRVLYVGDSLNDILALLEADYGVLMGSRKTAAEVLRAYNVEVRPLASFETKFAQEPNAQGPVVWQANDWGEVVSWLFPSDENRK</sequence>
<dbReference type="PANTHER" id="PTHR28181:SF1">
    <property type="entry name" value="COLD TOLERANCE PROTEIN 1"/>
    <property type="match status" value="1"/>
</dbReference>
<gene>
    <name evidence="2" type="ORF">ACA1_400180</name>
</gene>
<name>L8GGS7_ACACF</name>
<feature type="compositionally biased region" description="Basic and acidic residues" evidence="1">
    <location>
        <begin position="49"/>
        <end position="62"/>
    </location>
</feature>
<dbReference type="EMBL" id="KB008145">
    <property type="protein sequence ID" value="ELR11953.1"/>
    <property type="molecule type" value="Genomic_DNA"/>
</dbReference>
<dbReference type="RefSeq" id="XP_004333966.1">
    <property type="nucleotide sequence ID" value="XM_004333918.1"/>
</dbReference>
<dbReference type="SUPFAM" id="SSF56784">
    <property type="entry name" value="HAD-like"/>
    <property type="match status" value="1"/>
</dbReference>
<dbReference type="InterPro" id="IPR050849">
    <property type="entry name" value="HAD-like_hydrolase_phosphatase"/>
</dbReference>